<dbReference type="Gene3D" id="1.10.10.10">
    <property type="entry name" value="Winged helix-like DNA-binding domain superfamily/Winged helix DNA-binding domain"/>
    <property type="match status" value="3"/>
</dbReference>
<organism evidence="10 11">
    <name type="scientific">Aureimonas altamirensis</name>
    <dbReference type="NCBI Taxonomy" id="370622"/>
    <lineage>
        <taxon>Bacteria</taxon>
        <taxon>Pseudomonadati</taxon>
        <taxon>Pseudomonadota</taxon>
        <taxon>Alphaproteobacteria</taxon>
        <taxon>Hyphomicrobiales</taxon>
        <taxon>Aurantimonadaceae</taxon>
        <taxon>Aureimonas</taxon>
    </lineage>
</organism>
<dbReference type="Gene3D" id="2.40.30.10">
    <property type="entry name" value="Translation factors"/>
    <property type="match status" value="2"/>
</dbReference>
<dbReference type="Proteomes" id="UP000030826">
    <property type="component" value="Unassembled WGS sequence"/>
</dbReference>
<dbReference type="OrthoDB" id="9803139at2"/>
<dbReference type="GO" id="GO:0005737">
    <property type="term" value="C:cytoplasm"/>
    <property type="evidence" value="ECO:0007669"/>
    <property type="project" value="UniProtKB-SubCell"/>
</dbReference>
<keyword evidence="5" id="KW-0648">Protein biosynthesis</keyword>
<dbReference type="InterPro" id="IPR015190">
    <property type="entry name" value="Elong_fac_SelB-wing-hlx_typ-2"/>
</dbReference>
<evidence type="ECO:0000256" key="5">
    <source>
        <dbReference type="ARBA" id="ARBA00022917"/>
    </source>
</evidence>
<comment type="function">
    <text evidence="7">Translation factor necessary for the incorporation of selenocysteine into proteins. It probably replaces EF-Tu for the insertion of selenocysteine directed by the UGA codon. SelB binds GTP and GDP.</text>
</comment>
<dbReference type="SUPFAM" id="SSF52540">
    <property type="entry name" value="P-loop containing nucleoside triphosphate hydrolases"/>
    <property type="match status" value="1"/>
</dbReference>
<dbReference type="InterPro" id="IPR004161">
    <property type="entry name" value="EFTu-like_2"/>
</dbReference>
<dbReference type="SUPFAM" id="SSF46785">
    <property type="entry name" value="Winged helix' DNA-binding domain"/>
    <property type="match status" value="3"/>
</dbReference>
<evidence type="ECO:0000256" key="2">
    <source>
        <dbReference type="ARBA" id="ARBA00015953"/>
    </source>
</evidence>
<dbReference type="SUPFAM" id="SSF50447">
    <property type="entry name" value="Translation proteins"/>
    <property type="match status" value="1"/>
</dbReference>
<dbReference type="NCBIfam" id="TIGR00475">
    <property type="entry name" value="selB"/>
    <property type="match status" value="1"/>
</dbReference>
<dbReference type="CDD" id="cd15491">
    <property type="entry name" value="selB_III"/>
    <property type="match status" value="1"/>
</dbReference>
<comment type="subcellular location">
    <subcellularLocation>
        <location evidence="1">Cytoplasm</location>
    </subcellularLocation>
</comment>
<dbReference type="InterPro" id="IPR036388">
    <property type="entry name" value="WH-like_DNA-bd_sf"/>
</dbReference>
<proteinExistence type="predicted"/>
<evidence type="ECO:0000256" key="7">
    <source>
        <dbReference type="ARBA" id="ARBA00025526"/>
    </source>
</evidence>
<dbReference type="InterPro" id="IPR009001">
    <property type="entry name" value="Transl_elong_EF1A/Init_IF2_C"/>
</dbReference>
<dbReference type="AlphaFoldDB" id="A0A0B1Q4P3"/>
<evidence type="ECO:0000256" key="6">
    <source>
        <dbReference type="ARBA" id="ARBA00023134"/>
    </source>
</evidence>
<dbReference type="InterPro" id="IPR036390">
    <property type="entry name" value="WH_DNA-bd_sf"/>
</dbReference>
<keyword evidence="4" id="KW-0547">Nucleotide-binding</keyword>
<dbReference type="Pfam" id="PF03144">
    <property type="entry name" value="GTP_EFTU_D2"/>
    <property type="match status" value="1"/>
</dbReference>
<dbReference type="PANTHER" id="PTHR43721:SF22">
    <property type="entry name" value="ELONGATION FACTOR TU, MITOCHONDRIAL"/>
    <property type="match status" value="1"/>
</dbReference>
<dbReference type="InterPro" id="IPR009000">
    <property type="entry name" value="Transl_B-barrel_sf"/>
</dbReference>
<evidence type="ECO:0000313" key="11">
    <source>
        <dbReference type="Proteomes" id="UP000030826"/>
    </source>
</evidence>
<keyword evidence="3" id="KW-0963">Cytoplasm</keyword>
<gene>
    <name evidence="10" type="ORF">LA66_14410</name>
</gene>
<dbReference type="GO" id="GO:0001514">
    <property type="term" value="P:selenocysteine incorporation"/>
    <property type="evidence" value="ECO:0007669"/>
    <property type="project" value="InterPro"/>
</dbReference>
<evidence type="ECO:0000256" key="8">
    <source>
        <dbReference type="ARBA" id="ARBA00031615"/>
    </source>
</evidence>
<dbReference type="Pfam" id="PF00009">
    <property type="entry name" value="GTP_EFTU"/>
    <property type="match status" value="1"/>
</dbReference>
<dbReference type="RefSeq" id="WP_039194621.1">
    <property type="nucleotide sequence ID" value="NZ_JRFJ01000004.1"/>
</dbReference>
<dbReference type="PROSITE" id="PS51722">
    <property type="entry name" value="G_TR_2"/>
    <property type="match status" value="1"/>
</dbReference>
<comment type="caution">
    <text evidence="10">The sequence shown here is derived from an EMBL/GenBank/DDBJ whole genome shotgun (WGS) entry which is preliminary data.</text>
</comment>
<dbReference type="Pfam" id="PF09106">
    <property type="entry name" value="WHD_2nd_SelB"/>
    <property type="match status" value="1"/>
</dbReference>
<dbReference type="EMBL" id="JRFJ01000004">
    <property type="protein sequence ID" value="KHJ53795.1"/>
    <property type="molecule type" value="Genomic_DNA"/>
</dbReference>
<dbReference type="GO" id="GO:0003723">
    <property type="term" value="F:RNA binding"/>
    <property type="evidence" value="ECO:0007669"/>
    <property type="project" value="InterPro"/>
</dbReference>
<dbReference type="InterPro" id="IPR004535">
    <property type="entry name" value="Transl_elong_SelB"/>
</dbReference>
<dbReference type="PANTHER" id="PTHR43721">
    <property type="entry name" value="ELONGATION FACTOR TU-RELATED"/>
    <property type="match status" value="1"/>
</dbReference>
<dbReference type="InterPro" id="IPR015191">
    <property type="entry name" value="SelB_WHD4"/>
</dbReference>
<dbReference type="Gene3D" id="3.40.50.300">
    <property type="entry name" value="P-loop containing nucleotide triphosphate hydrolases"/>
    <property type="match status" value="1"/>
</dbReference>
<evidence type="ECO:0000256" key="3">
    <source>
        <dbReference type="ARBA" id="ARBA00022490"/>
    </source>
</evidence>
<dbReference type="STRING" id="370622.LA66_14410"/>
<accession>A0A0B1Q4P3</accession>
<dbReference type="SUPFAM" id="SSF50465">
    <property type="entry name" value="EF-Tu/eEF-1alpha/eIF2-gamma C-terminal domain"/>
    <property type="match status" value="1"/>
</dbReference>
<dbReference type="PRINTS" id="PR00315">
    <property type="entry name" value="ELONGATNFCT"/>
</dbReference>
<dbReference type="GO" id="GO:0005525">
    <property type="term" value="F:GTP binding"/>
    <property type="evidence" value="ECO:0007669"/>
    <property type="project" value="UniProtKB-KW"/>
</dbReference>
<protein>
    <recommendedName>
        <fullName evidence="2">Selenocysteine-specific elongation factor</fullName>
    </recommendedName>
    <alternativeName>
        <fullName evidence="8">SelB translation factor</fullName>
    </alternativeName>
</protein>
<sequence length="639" mass="68995">MIVGTAGHIDHGKTALVRALTGVETDRLREERERGITIDLGFAYTTLRNGRRIGFVDVPGHERFVHTMLAGAGGIDFALLVIAADDGIMPQTREHLAILSLLGIRDGAIVLSKADLADDERIEALRAEIQTLVSGGFLDGAPIIAASTRGLPGTEAVMHLLEARAGAMTSARGDGRRFRLAVDRSFVLPGTGTVVTGTVLSGLVRTGDTLAVSPTGLAARLRSLHRQDEKADEGRAGDRCALNLSGDRIERNAVRRGDMIVDPALDHPTDRIDAELSLLPGTERPVAQWFPVRLHHAAADVAARIVLLGDRPIQPGETGFVQLVLDKPLAAAAGDRFVIRDTSARHTLGGGRFLDLHAPARRRRTAERLAVLSAMAAPDAGAVLSALLALPPQTVDIAAFARDRALTDDHASALVAAMDCVEIAAGPVIMARPAFDSLGRQLSEALAAFHADNPDLPGIGMERLRLAVAPRLPAPVFRSVLATLRDGGHLKLDGAWVAAFDHAVRLSEADEALWTRIAPLLSGTERFRPPRTRDLAESFAVSEASMRMLLKRLGRMGQLYEVAHDHFFPKAVLKEIVEIMRDIAAGRPGGQFTAADLRDRLDNGRKVAIQILEFFDRHGLTLRRGDQRRLNPHRLDLFD</sequence>
<dbReference type="InterPro" id="IPR057335">
    <property type="entry name" value="Beta-barrel_SelB"/>
</dbReference>
<evidence type="ECO:0000313" key="10">
    <source>
        <dbReference type="EMBL" id="KHJ53795.1"/>
    </source>
</evidence>
<keyword evidence="10" id="KW-0251">Elongation factor</keyword>
<keyword evidence="6" id="KW-0342">GTP-binding</keyword>
<dbReference type="Pfam" id="PF09107">
    <property type="entry name" value="WHD_3rd_SelB"/>
    <property type="match status" value="1"/>
</dbReference>
<dbReference type="GO" id="GO:0003746">
    <property type="term" value="F:translation elongation factor activity"/>
    <property type="evidence" value="ECO:0007669"/>
    <property type="project" value="UniProtKB-KW"/>
</dbReference>
<feature type="domain" description="Tr-type G" evidence="9">
    <location>
        <begin position="1"/>
        <end position="222"/>
    </location>
</feature>
<dbReference type="InterPro" id="IPR000795">
    <property type="entry name" value="T_Tr_GTP-bd_dom"/>
</dbReference>
<reference evidence="10 11" key="1">
    <citation type="submission" date="2014-09" db="EMBL/GenBank/DDBJ databases">
        <title>Isolation and characterization of Aurantimonas altamirensis ON-56566 from clinical sample following a dog bite.</title>
        <authorList>
            <person name="Eshaghi A."/>
            <person name="Li A."/>
            <person name="Shahinas D."/>
            <person name="Bahn P."/>
            <person name="Kus J.V."/>
            <person name="Patel S.N."/>
        </authorList>
    </citation>
    <scope>NUCLEOTIDE SEQUENCE [LARGE SCALE GENOMIC DNA]</scope>
    <source>
        <strain evidence="10 11">ON-56566</strain>
    </source>
</reference>
<dbReference type="CDD" id="cd04171">
    <property type="entry name" value="SelB"/>
    <property type="match status" value="1"/>
</dbReference>
<dbReference type="InterPro" id="IPR027417">
    <property type="entry name" value="P-loop_NTPase"/>
</dbReference>
<dbReference type="InterPro" id="IPR050055">
    <property type="entry name" value="EF-Tu_GTPase"/>
</dbReference>
<evidence type="ECO:0000256" key="4">
    <source>
        <dbReference type="ARBA" id="ARBA00022741"/>
    </source>
</evidence>
<dbReference type="Pfam" id="PF25461">
    <property type="entry name" value="Beta-barrel_SelB"/>
    <property type="match status" value="1"/>
</dbReference>
<evidence type="ECO:0000256" key="1">
    <source>
        <dbReference type="ARBA" id="ARBA00004496"/>
    </source>
</evidence>
<evidence type="ECO:0000259" key="9">
    <source>
        <dbReference type="PROSITE" id="PS51722"/>
    </source>
</evidence>
<dbReference type="GO" id="GO:0003924">
    <property type="term" value="F:GTPase activity"/>
    <property type="evidence" value="ECO:0007669"/>
    <property type="project" value="InterPro"/>
</dbReference>
<name>A0A0B1Q4P3_9HYPH</name>
<dbReference type="GO" id="GO:0004020">
    <property type="term" value="F:adenylylsulfate kinase activity"/>
    <property type="evidence" value="ECO:0007669"/>
    <property type="project" value="UniProtKB-EC"/>
</dbReference>